<feature type="compositionally biased region" description="Low complexity" evidence="1">
    <location>
        <begin position="1"/>
        <end position="19"/>
    </location>
</feature>
<organism evidence="2 3">
    <name type="scientific">Corchorus olitorius</name>
    <dbReference type="NCBI Taxonomy" id="93759"/>
    <lineage>
        <taxon>Eukaryota</taxon>
        <taxon>Viridiplantae</taxon>
        <taxon>Streptophyta</taxon>
        <taxon>Embryophyta</taxon>
        <taxon>Tracheophyta</taxon>
        <taxon>Spermatophyta</taxon>
        <taxon>Magnoliopsida</taxon>
        <taxon>eudicotyledons</taxon>
        <taxon>Gunneridae</taxon>
        <taxon>Pentapetalae</taxon>
        <taxon>rosids</taxon>
        <taxon>malvids</taxon>
        <taxon>Malvales</taxon>
        <taxon>Malvaceae</taxon>
        <taxon>Grewioideae</taxon>
        <taxon>Apeibeae</taxon>
        <taxon>Corchorus</taxon>
    </lineage>
</organism>
<evidence type="ECO:0000256" key="1">
    <source>
        <dbReference type="SAM" id="MobiDB-lite"/>
    </source>
</evidence>
<dbReference type="AlphaFoldDB" id="A0A1R3K5S9"/>
<gene>
    <name evidence="2" type="ORF">COLO4_11079</name>
</gene>
<sequence>MEIDSESVLSFSSLDSTSEGGEGLEFGATVCTGNISTWRKSVSYNTNICITTVDLRKYRTLQRS</sequence>
<evidence type="ECO:0000313" key="2">
    <source>
        <dbReference type="EMBL" id="OMP02452.1"/>
    </source>
</evidence>
<reference evidence="3" key="1">
    <citation type="submission" date="2013-09" db="EMBL/GenBank/DDBJ databases">
        <title>Corchorus olitorius genome sequencing.</title>
        <authorList>
            <person name="Alam M."/>
            <person name="Haque M.S."/>
            <person name="Islam M.S."/>
            <person name="Emdad E.M."/>
            <person name="Islam M.M."/>
            <person name="Ahmed B."/>
            <person name="Halim A."/>
            <person name="Hossen Q.M.M."/>
            <person name="Hossain M.Z."/>
            <person name="Ahmed R."/>
            <person name="Khan M.M."/>
            <person name="Islam R."/>
            <person name="Rashid M.M."/>
            <person name="Khan S.A."/>
            <person name="Rahman M.S."/>
            <person name="Alam M."/>
            <person name="Yahiya A.S."/>
            <person name="Khan M.S."/>
            <person name="Azam M.S."/>
            <person name="Haque T."/>
            <person name="Lashkar M.Z.H."/>
            <person name="Akhand A.I."/>
            <person name="Morshed G."/>
            <person name="Roy S."/>
            <person name="Uddin K.S."/>
            <person name="Rabeya T."/>
            <person name="Hossain A.S."/>
            <person name="Chowdhury A."/>
            <person name="Snigdha A.R."/>
            <person name="Mortoza M.S."/>
            <person name="Matin S.A."/>
            <person name="Hoque S.M.E."/>
            <person name="Islam M.K."/>
            <person name="Roy D.K."/>
            <person name="Haider R."/>
            <person name="Moosa M.M."/>
            <person name="Elias S.M."/>
            <person name="Hasan A.M."/>
            <person name="Jahan S."/>
            <person name="Shafiuddin M."/>
            <person name="Mahmood N."/>
            <person name="Shommy N.S."/>
        </authorList>
    </citation>
    <scope>NUCLEOTIDE SEQUENCE [LARGE SCALE GENOMIC DNA]</scope>
    <source>
        <strain evidence="3">cv. O-4</strain>
    </source>
</reference>
<protein>
    <submittedName>
        <fullName evidence="2">Uncharacterized protein</fullName>
    </submittedName>
</protein>
<proteinExistence type="predicted"/>
<name>A0A1R3K5S9_9ROSI</name>
<dbReference type="Proteomes" id="UP000187203">
    <property type="component" value="Unassembled WGS sequence"/>
</dbReference>
<comment type="caution">
    <text evidence="2">The sequence shown here is derived from an EMBL/GenBank/DDBJ whole genome shotgun (WGS) entry which is preliminary data.</text>
</comment>
<keyword evidence="3" id="KW-1185">Reference proteome</keyword>
<accession>A0A1R3K5S9</accession>
<feature type="region of interest" description="Disordered" evidence="1">
    <location>
        <begin position="1"/>
        <end position="22"/>
    </location>
</feature>
<dbReference type="EMBL" id="AWUE01014635">
    <property type="protein sequence ID" value="OMP02452.1"/>
    <property type="molecule type" value="Genomic_DNA"/>
</dbReference>
<evidence type="ECO:0000313" key="3">
    <source>
        <dbReference type="Proteomes" id="UP000187203"/>
    </source>
</evidence>